<organism evidence="1 2">
    <name type="scientific">Cytobacillus purgationiresistens</name>
    <dbReference type="NCBI Taxonomy" id="863449"/>
    <lineage>
        <taxon>Bacteria</taxon>
        <taxon>Bacillati</taxon>
        <taxon>Bacillota</taxon>
        <taxon>Bacilli</taxon>
        <taxon>Bacillales</taxon>
        <taxon>Bacillaceae</taxon>
        <taxon>Cytobacillus</taxon>
    </lineage>
</organism>
<proteinExistence type="predicted"/>
<evidence type="ECO:0000313" key="2">
    <source>
        <dbReference type="Proteomes" id="UP001238088"/>
    </source>
</evidence>
<gene>
    <name evidence="1" type="ORF">J2S17_002682</name>
</gene>
<dbReference type="Proteomes" id="UP001238088">
    <property type="component" value="Unassembled WGS sequence"/>
</dbReference>
<keyword evidence="2" id="KW-1185">Reference proteome</keyword>
<accession>A0ABU0AHT7</accession>
<comment type="caution">
    <text evidence="1">The sequence shown here is derived from an EMBL/GenBank/DDBJ whole genome shotgun (WGS) entry which is preliminary data.</text>
</comment>
<name>A0ABU0AHT7_9BACI</name>
<sequence length="97" mass="11769">MIEIKHDEIKRKWNRIDESVRRFNKTGEEFYSYTVTPDMTRDVFELIAEVERLQIMHSKLIEELKKADVYSEKLEREYLSATLTEVMGELSKKLRRR</sequence>
<protein>
    <submittedName>
        <fullName evidence="1">CelD/BcsL family acetyltransferase involved in cellulose biosynthesis</fullName>
    </submittedName>
</protein>
<reference evidence="1 2" key="1">
    <citation type="submission" date="2023-07" db="EMBL/GenBank/DDBJ databases">
        <title>Genomic Encyclopedia of Type Strains, Phase IV (KMG-IV): sequencing the most valuable type-strain genomes for metagenomic binning, comparative biology and taxonomic classification.</title>
        <authorList>
            <person name="Goeker M."/>
        </authorList>
    </citation>
    <scope>NUCLEOTIDE SEQUENCE [LARGE SCALE GENOMIC DNA]</scope>
    <source>
        <strain evidence="1 2">DSM 23494</strain>
    </source>
</reference>
<dbReference type="RefSeq" id="WP_307475508.1">
    <property type="nucleotide sequence ID" value="NZ_JAUSUB010000010.1"/>
</dbReference>
<evidence type="ECO:0000313" key="1">
    <source>
        <dbReference type="EMBL" id="MDQ0270797.1"/>
    </source>
</evidence>
<dbReference type="EMBL" id="JAUSUB010000010">
    <property type="protein sequence ID" value="MDQ0270797.1"/>
    <property type="molecule type" value="Genomic_DNA"/>
</dbReference>